<dbReference type="Gene3D" id="3.30.530.20">
    <property type="match status" value="1"/>
</dbReference>
<proteinExistence type="predicted"/>
<feature type="signal peptide" evidence="1">
    <location>
        <begin position="1"/>
        <end position="25"/>
    </location>
</feature>
<feature type="domain" description="START" evidence="2">
    <location>
        <begin position="36"/>
        <end position="213"/>
    </location>
</feature>
<evidence type="ECO:0000313" key="3">
    <source>
        <dbReference type="EMBL" id="RIV25161.1"/>
    </source>
</evidence>
<keyword evidence="1" id="KW-0732">Signal</keyword>
<dbReference type="InterPro" id="IPR002913">
    <property type="entry name" value="START_lipid-bd_dom"/>
</dbReference>
<dbReference type="AlphaFoldDB" id="A0A418MEE7"/>
<dbReference type="RefSeq" id="WP_119667047.1">
    <property type="nucleotide sequence ID" value="NZ_QXED01000002.1"/>
</dbReference>
<dbReference type="Pfam" id="PF01852">
    <property type="entry name" value="START"/>
    <property type="match status" value="1"/>
</dbReference>
<reference evidence="3 4" key="1">
    <citation type="submission" date="2018-08" db="EMBL/GenBank/DDBJ databases">
        <title>Fibrisoma montanum sp. nov., isolated from Danxia mountain soil.</title>
        <authorList>
            <person name="Huang Y."/>
        </authorList>
    </citation>
    <scope>NUCLEOTIDE SEQUENCE [LARGE SCALE GENOMIC DNA]</scope>
    <source>
        <strain evidence="3 4">HYT19</strain>
    </source>
</reference>
<dbReference type="PROSITE" id="PS50848">
    <property type="entry name" value="START"/>
    <property type="match status" value="1"/>
</dbReference>
<sequence>MLIYRQRFWLLACSLTIWSSACLLAQGTESNPQPAGWKLEKAKNGIQVYSRPLPNSRRKAVKVHCEVNATVPQLVAYVSGIEHYREIMARTVDAYVIRRVSDRELYYYHRSALPWPASDRDVVMHMVLSQDKTTGTVYIKADNVPGLVPEKKGVVRIPRWRSQWQIQQIGTNRLQIDYFFEVDPGGDIPVWLINSLIATAPYQSFSEIEKHVKLPYYQNRTFSFLHP</sequence>
<evidence type="ECO:0000259" key="2">
    <source>
        <dbReference type="PROSITE" id="PS50848"/>
    </source>
</evidence>
<dbReference type="InterPro" id="IPR023393">
    <property type="entry name" value="START-like_dom_sf"/>
</dbReference>
<dbReference type="PANTHER" id="PTHR19308">
    <property type="entry name" value="PHOSPHATIDYLCHOLINE TRANSFER PROTEIN"/>
    <property type="match status" value="1"/>
</dbReference>
<dbReference type="InterPro" id="IPR028347">
    <property type="entry name" value="START_dom_prot"/>
</dbReference>
<gene>
    <name evidence="3" type="ORF">DYU11_07560</name>
</gene>
<dbReference type="PANTHER" id="PTHR19308:SF14">
    <property type="entry name" value="START DOMAIN-CONTAINING PROTEIN"/>
    <property type="match status" value="1"/>
</dbReference>
<dbReference type="Proteomes" id="UP000283523">
    <property type="component" value="Unassembled WGS sequence"/>
</dbReference>
<dbReference type="SUPFAM" id="SSF55961">
    <property type="entry name" value="Bet v1-like"/>
    <property type="match status" value="1"/>
</dbReference>
<comment type="caution">
    <text evidence="3">The sequence shown here is derived from an EMBL/GenBank/DDBJ whole genome shotgun (WGS) entry which is preliminary data.</text>
</comment>
<evidence type="ECO:0000313" key="4">
    <source>
        <dbReference type="Proteomes" id="UP000283523"/>
    </source>
</evidence>
<evidence type="ECO:0000256" key="1">
    <source>
        <dbReference type="SAM" id="SignalP"/>
    </source>
</evidence>
<accession>A0A418MEE7</accession>
<dbReference type="EMBL" id="QXED01000002">
    <property type="protein sequence ID" value="RIV25161.1"/>
    <property type="molecule type" value="Genomic_DNA"/>
</dbReference>
<keyword evidence="4" id="KW-1185">Reference proteome</keyword>
<dbReference type="GO" id="GO:0008289">
    <property type="term" value="F:lipid binding"/>
    <property type="evidence" value="ECO:0007669"/>
    <property type="project" value="InterPro"/>
</dbReference>
<protein>
    <recommendedName>
        <fullName evidence="2">START domain-containing protein</fullName>
    </recommendedName>
</protein>
<dbReference type="InterPro" id="IPR051213">
    <property type="entry name" value="START_lipid_transfer"/>
</dbReference>
<organism evidence="3 4">
    <name type="scientific">Fibrisoma montanum</name>
    <dbReference type="NCBI Taxonomy" id="2305895"/>
    <lineage>
        <taxon>Bacteria</taxon>
        <taxon>Pseudomonadati</taxon>
        <taxon>Bacteroidota</taxon>
        <taxon>Cytophagia</taxon>
        <taxon>Cytophagales</taxon>
        <taxon>Spirosomataceae</taxon>
        <taxon>Fibrisoma</taxon>
    </lineage>
</organism>
<dbReference type="OrthoDB" id="5734556at2"/>
<feature type="chain" id="PRO_5019137974" description="START domain-containing protein" evidence="1">
    <location>
        <begin position="26"/>
        <end position="227"/>
    </location>
</feature>
<dbReference type="PIRSF" id="PIRSF039033">
    <property type="entry name" value="START_dom"/>
    <property type="match status" value="1"/>
</dbReference>
<dbReference type="PROSITE" id="PS51257">
    <property type="entry name" value="PROKAR_LIPOPROTEIN"/>
    <property type="match status" value="1"/>
</dbReference>
<dbReference type="GO" id="GO:0005737">
    <property type="term" value="C:cytoplasm"/>
    <property type="evidence" value="ECO:0007669"/>
    <property type="project" value="UniProtKB-ARBA"/>
</dbReference>
<name>A0A418MEE7_9BACT</name>